<dbReference type="GO" id="GO:0005829">
    <property type="term" value="C:cytosol"/>
    <property type="evidence" value="ECO:0007669"/>
    <property type="project" value="TreeGrafter"/>
</dbReference>
<dbReference type="PANTHER" id="PTHR33221:SF4">
    <property type="entry name" value="HTH-TYPE TRANSCRIPTIONAL REPRESSOR NSRR"/>
    <property type="match status" value="1"/>
</dbReference>
<dbReference type="InterPro" id="IPR036390">
    <property type="entry name" value="WH_DNA-bd_sf"/>
</dbReference>
<dbReference type="EMBL" id="FMVW01000009">
    <property type="protein sequence ID" value="SCZ44847.1"/>
    <property type="molecule type" value="Genomic_DNA"/>
</dbReference>
<dbReference type="NCBIfam" id="TIGR00738">
    <property type="entry name" value="rrf2_super"/>
    <property type="match status" value="1"/>
</dbReference>
<dbReference type="Gene3D" id="1.10.10.10">
    <property type="entry name" value="Winged helix-like DNA-binding domain superfamily/Winged helix DNA-binding domain"/>
    <property type="match status" value="1"/>
</dbReference>
<sequence length="158" mass="17147">MRLTKQTSQALRILLHCARLGRQTNAGEIARATLITEHNVAKLVALLVQGGFLKTMRGRTGGVRLACAPAEIHLGDVVRLTEATSVEADCFGETIDCSIRPLSPVNRIFSQALGAFTEVLDQHTLEDLMVRNPGHSGDPGDEIDRLTMGVDIPRMMST</sequence>
<proteinExistence type="predicted"/>
<dbReference type="RefSeq" id="WP_092815857.1">
    <property type="nucleotide sequence ID" value="NZ_FMVW01000009.1"/>
</dbReference>
<gene>
    <name evidence="2" type="ORF">SAMN03080610_03307</name>
</gene>
<dbReference type="PANTHER" id="PTHR33221">
    <property type="entry name" value="WINGED HELIX-TURN-HELIX TRANSCRIPTIONAL REGULATOR, RRF2 FAMILY"/>
    <property type="match status" value="1"/>
</dbReference>
<organism evidence="2 3">
    <name type="scientific">Afifella marina DSM 2698</name>
    <dbReference type="NCBI Taxonomy" id="1120955"/>
    <lineage>
        <taxon>Bacteria</taxon>
        <taxon>Pseudomonadati</taxon>
        <taxon>Pseudomonadota</taxon>
        <taxon>Alphaproteobacteria</taxon>
        <taxon>Hyphomicrobiales</taxon>
        <taxon>Afifellaceae</taxon>
        <taxon>Afifella</taxon>
    </lineage>
</organism>
<keyword evidence="3" id="KW-1185">Reference proteome</keyword>
<reference evidence="2 3" key="1">
    <citation type="submission" date="2016-10" db="EMBL/GenBank/DDBJ databases">
        <authorList>
            <person name="de Groot N.N."/>
        </authorList>
    </citation>
    <scope>NUCLEOTIDE SEQUENCE [LARGE SCALE GENOMIC DNA]</scope>
    <source>
        <strain evidence="2 3">DSM 2698</strain>
    </source>
</reference>
<dbReference type="GO" id="GO:0003677">
    <property type="term" value="F:DNA binding"/>
    <property type="evidence" value="ECO:0007669"/>
    <property type="project" value="UniProtKB-KW"/>
</dbReference>
<name>A0A1G5P5L8_AFIMA</name>
<keyword evidence="1" id="KW-0238">DNA-binding</keyword>
<dbReference type="SUPFAM" id="SSF46785">
    <property type="entry name" value="Winged helix' DNA-binding domain"/>
    <property type="match status" value="1"/>
</dbReference>
<evidence type="ECO:0000313" key="3">
    <source>
        <dbReference type="Proteomes" id="UP000199347"/>
    </source>
</evidence>
<dbReference type="AlphaFoldDB" id="A0A1G5P5L8"/>
<dbReference type="InterPro" id="IPR036388">
    <property type="entry name" value="WH-like_DNA-bd_sf"/>
</dbReference>
<dbReference type="OrthoDB" id="9795923at2"/>
<dbReference type="GO" id="GO:0003700">
    <property type="term" value="F:DNA-binding transcription factor activity"/>
    <property type="evidence" value="ECO:0007669"/>
    <property type="project" value="TreeGrafter"/>
</dbReference>
<dbReference type="Pfam" id="PF02082">
    <property type="entry name" value="Rrf2"/>
    <property type="match status" value="1"/>
</dbReference>
<protein>
    <submittedName>
        <fullName evidence="2">Transcriptional regulator, BadM/Rrf2 family</fullName>
    </submittedName>
</protein>
<dbReference type="PROSITE" id="PS51197">
    <property type="entry name" value="HTH_RRF2_2"/>
    <property type="match status" value="1"/>
</dbReference>
<accession>A0A1G5P5L8</accession>
<dbReference type="InterPro" id="IPR000944">
    <property type="entry name" value="Tscrpt_reg_Rrf2"/>
</dbReference>
<evidence type="ECO:0000256" key="1">
    <source>
        <dbReference type="ARBA" id="ARBA00023125"/>
    </source>
</evidence>
<dbReference type="Proteomes" id="UP000199347">
    <property type="component" value="Unassembled WGS sequence"/>
</dbReference>
<dbReference type="STRING" id="1120955.SAMN03080610_03307"/>
<evidence type="ECO:0000313" key="2">
    <source>
        <dbReference type="EMBL" id="SCZ44847.1"/>
    </source>
</evidence>